<gene>
    <name evidence="5" type="primary">pucG_2</name>
    <name evidence="5" type="ORF">NCTC9617_00869</name>
</gene>
<sequence length="122" mass="12892">MGEVFTPDQVEDAIKRVRPRLLLTVQGDTSTTMLQPLAELGEICRRHDVLFYTDATASLGGNPLETDAWQLDAVSAGMQKCLGGPSGTSPITLSPRMEESSAAAAALSRGSAPMPITMASTR</sequence>
<dbReference type="AlphaFoldDB" id="A0A378F4M2"/>
<comment type="cofactor">
    <cofactor evidence="1">
        <name>pyridoxal 5'-phosphate</name>
        <dbReference type="ChEBI" id="CHEBI:597326"/>
    </cofactor>
</comment>
<evidence type="ECO:0000256" key="1">
    <source>
        <dbReference type="ARBA" id="ARBA00001933"/>
    </source>
</evidence>
<dbReference type="InterPro" id="IPR015424">
    <property type="entry name" value="PyrdxlP-dep_Trfase"/>
</dbReference>
<reference evidence="5 6" key="1">
    <citation type="submission" date="2018-06" db="EMBL/GenBank/DDBJ databases">
        <authorList>
            <consortium name="Pathogen Informatics"/>
            <person name="Doyle S."/>
        </authorList>
    </citation>
    <scope>NUCLEOTIDE SEQUENCE [LARGE SCALE GENOMIC DNA]</scope>
    <source>
        <strain evidence="5 6">NCTC9617</strain>
    </source>
</reference>
<dbReference type="PANTHER" id="PTHR21152:SF40">
    <property type="entry name" value="ALANINE--GLYOXYLATE AMINOTRANSFERASE"/>
    <property type="match status" value="1"/>
</dbReference>
<feature type="compositionally biased region" description="Low complexity" evidence="3">
    <location>
        <begin position="100"/>
        <end position="112"/>
    </location>
</feature>
<evidence type="ECO:0000313" key="6">
    <source>
        <dbReference type="Proteomes" id="UP000255167"/>
    </source>
</evidence>
<feature type="region of interest" description="Disordered" evidence="3">
    <location>
        <begin position="85"/>
        <end position="122"/>
    </location>
</feature>
<evidence type="ECO:0000259" key="4">
    <source>
        <dbReference type="Pfam" id="PF00266"/>
    </source>
</evidence>
<keyword evidence="2" id="KW-0663">Pyridoxal phosphate</keyword>
<dbReference type="InterPro" id="IPR015421">
    <property type="entry name" value="PyrdxlP-dep_Trfase_major"/>
</dbReference>
<keyword evidence="5" id="KW-0032">Aminotransferase</keyword>
<dbReference type="GO" id="GO:0004760">
    <property type="term" value="F:L-serine-pyruvate transaminase activity"/>
    <property type="evidence" value="ECO:0007669"/>
    <property type="project" value="TreeGrafter"/>
</dbReference>
<dbReference type="Proteomes" id="UP000255167">
    <property type="component" value="Unassembled WGS sequence"/>
</dbReference>
<dbReference type="EC" id="2.-.-.-" evidence="5"/>
<proteinExistence type="predicted"/>
<evidence type="ECO:0000256" key="3">
    <source>
        <dbReference type="SAM" id="MobiDB-lite"/>
    </source>
</evidence>
<dbReference type="GO" id="GO:0008453">
    <property type="term" value="F:alanine-glyoxylate transaminase activity"/>
    <property type="evidence" value="ECO:0007669"/>
    <property type="project" value="TreeGrafter"/>
</dbReference>
<keyword evidence="5" id="KW-0670">Pyruvate</keyword>
<evidence type="ECO:0000256" key="2">
    <source>
        <dbReference type="ARBA" id="ARBA00022898"/>
    </source>
</evidence>
<accession>A0A378F4M2</accession>
<evidence type="ECO:0000313" key="5">
    <source>
        <dbReference type="EMBL" id="STW39347.1"/>
    </source>
</evidence>
<dbReference type="PANTHER" id="PTHR21152">
    <property type="entry name" value="AMINOTRANSFERASE CLASS V"/>
    <property type="match status" value="1"/>
</dbReference>
<dbReference type="InterPro" id="IPR000192">
    <property type="entry name" value="Aminotrans_V_dom"/>
</dbReference>
<keyword evidence="5" id="KW-0808">Transferase</keyword>
<dbReference type="Pfam" id="PF00266">
    <property type="entry name" value="Aminotran_5"/>
    <property type="match status" value="1"/>
</dbReference>
<dbReference type="GO" id="GO:0019265">
    <property type="term" value="P:glycine biosynthetic process, by transamination of glyoxylate"/>
    <property type="evidence" value="ECO:0007669"/>
    <property type="project" value="TreeGrafter"/>
</dbReference>
<feature type="domain" description="Aminotransferase class V" evidence="4">
    <location>
        <begin position="5"/>
        <end position="99"/>
    </location>
</feature>
<organism evidence="5 6">
    <name type="scientific">Klebsiella pneumoniae</name>
    <dbReference type="NCBI Taxonomy" id="573"/>
    <lineage>
        <taxon>Bacteria</taxon>
        <taxon>Pseudomonadati</taxon>
        <taxon>Pseudomonadota</taxon>
        <taxon>Gammaproteobacteria</taxon>
        <taxon>Enterobacterales</taxon>
        <taxon>Enterobacteriaceae</taxon>
        <taxon>Klebsiella/Raoultella group</taxon>
        <taxon>Klebsiella</taxon>
        <taxon>Klebsiella pneumoniae complex</taxon>
    </lineage>
</organism>
<name>A0A378F4M2_KLEPN</name>
<protein>
    <submittedName>
        <fullName evidence="5">Serine-pyruvate aminotransferase</fullName>
        <ecNumber evidence="5">2.-.-.-</ecNumber>
    </submittedName>
</protein>
<dbReference type="Gene3D" id="3.40.640.10">
    <property type="entry name" value="Type I PLP-dependent aspartate aminotransferase-like (Major domain)"/>
    <property type="match status" value="1"/>
</dbReference>
<dbReference type="SUPFAM" id="SSF53383">
    <property type="entry name" value="PLP-dependent transferases"/>
    <property type="match status" value="1"/>
</dbReference>
<dbReference type="EMBL" id="UGNC01000004">
    <property type="protein sequence ID" value="STW39347.1"/>
    <property type="molecule type" value="Genomic_DNA"/>
</dbReference>